<reference evidence="1 2" key="1">
    <citation type="submission" date="2010-02" db="EMBL/GenBank/DDBJ databases">
        <authorList>
            <person name="Weinstock G."/>
            <person name="Sodergren E."/>
            <person name="Clifton S."/>
            <person name="Fulton L."/>
            <person name="Fulton B."/>
            <person name="Courtney L."/>
            <person name="Fronick C."/>
            <person name="Harrison M."/>
            <person name="Strong C."/>
            <person name="Farmer C."/>
            <person name="Delahaunty K."/>
            <person name="Markovic C."/>
            <person name="Hall O."/>
            <person name="Minx P."/>
            <person name="Tomlinson C."/>
            <person name="Mitreva M."/>
            <person name="Nelson J."/>
            <person name="Hou S."/>
            <person name="Wollam A."/>
            <person name="Pepin K.H."/>
            <person name="Johnson M."/>
            <person name="Bhonagiri V."/>
            <person name="Zhang X."/>
            <person name="Suruliraj S."/>
            <person name="Warren W."/>
            <person name="Chinwalla A."/>
            <person name="Mardis E.R."/>
            <person name="Wilson R.K."/>
        </authorList>
    </citation>
    <scope>NUCLEOTIDE SEQUENCE [LARGE SCALE GENOMIC DNA]</scope>
    <source>
        <strain evidence="1 2">ATCC 29315</strain>
    </source>
</reference>
<name>D4DSE0_NEIEG</name>
<proteinExistence type="predicted"/>
<evidence type="ECO:0000313" key="2">
    <source>
        <dbReference type="Proteomes" id="UP000005536"/>
    </source>
</evidence>
<evidence type="ECO:0000313" key="1">
    <source>
        <dbReference type="EMBL" id="EFE49236.1"/>
    </source>
</evidence>
<gene>
    <name evidence="1" type="ORF">NEIELOOT_01984</name>
</gene>
<protein>
    <submittedName>
        <fullName evidence="1">Uncharacterized protein</fullName>
    </submittedName>
</protein>
<comment type="caution">
    <text evidence="1">The sequence shown here is derived from an EMBL/GenBank/DDBJ whole genome shotgun (WGS) entry which is preliminary data.</text>
</comment>
<dbReference type="Proteomes" id="UP000005536">
    <property type="component" value="Unassembled WGS sequence"/>
</dbReference>
<accession>D4DSE0</accession>
<dbReference type="EMBL" id="ADBF01000216">
    <property type="protein sequence ID" value="EFE49236.1"/>
    <property type="molecule type" value="Genomic_DNA"/>
</dbReference>
<dbReference type="AlphaFoldDB" id="D4DSE0"/>
<organism evidence="1 2">
    <name type="scientific">Neisseria elongata subsp. glycolytica ATCC 29315</name>
    <dbReference type="NCBI Taxonomy" id="546263"/>
    <lineage>
        <taxon>Bacteria</taxon>
        <taxon>Pseudomonadati</taxon>
        <taxon>Pseudomonadota</taxon>
        <taxon>Betaproteobacteria</taxon>
        <taxon>Neisseriales</taxon>
        <taxon>Neisseriaceae</taxon>
        <taxon>Neisseria</taxon>
    </lineage>
</organism>
<sequence length="52" mass="5898">MPRLAVLSVLSAVSSPCPDLNLIHYKNGIGLYNNRCLSILFFRRIYAETSNR</sequence>